<reference evidence="2" key="1">
    <citation type="submission" date="2025-08" db="UniProtKB">
        <authorList>
            <consortium name="Ensembl"/>
        </authorList>
    </citation>
    <scope>IDENTIFICATION</scope>
</reference>
<dbReference type="Proteomes" id="UP000694403">
    <property type="component" value="Unplaced"/>
</dbReference>
<protein>
    <recommendedName>
        <fullName evidence="1">KRAB domain-containing protein</fullName>
    </recommendedName>
</protein>
<feature type="domain" description="KRAB" evidence="1">
    <location>
        <begin position="13"/>
        <end position="93"/>
    </location>
</feature>
<organism evidence="2 3">
    <name type="scientific">Chelydra serpentina</name>
    <name type="common">Snapping turtle</name>
    <name type="synonym">Testudo serpentina</name>
    <dbReference type="NCBI Taxonomy" id="8475"/>
    <lineage>
        <taxon>Eukaryota</taxon>
        <taxon>Metazoa</taxon>
        <taxon>Chordata</taxon>
        <taxon>Craniata</taxon>
        <taxon>Vertebrata</taxon>
        <taxon>Euteleostomi</taxon>
        <taxon>Archelosauria</taxon>
        <taxon>Testudinata</taxon>
        <taxon>Testudines</taxon>
        <taxon>Cryptodira</taxon>
        <taxon>Durocryptodira</taxon>
        <taxon>Americhelydia</taxon>
        <taxon>Chelydroidea</taxon>
        <taxon>Chelydridae</taxon>
        <taxon>Chelydra</taxon>
    </lineage>
</organism>
<dbReference type="InterPro" id="IPR050169">
    <property type="entry name" value="Krueppel_C2H2_ZnF"/>
</dbReference>
<dbReference type="Gene3D" id="6.10.140.140">
    <property type="match status" value="1"/>
</dbReference>
<dbReference type="PANTHER" id="PTHR23232:SF163">
    <property type="entry name" value="ZINC FINGER PROTEIN 589"/>
    <property type="match status" value="1"/>
</dbReference>
<dbReference type="GO" id="GO:0006355">
    <property type="term" value="P:regulation of DNA-templated transcription"/>
    <property type="evidence" value="ECO:0007669"/>
    <property type="project" value="InterPro"/>
</dbReference>
<dbReference type="SUPFAM" id="SSF109640">
    <property type="entry name" value="KRAB domain (Kruppel-associated box)"/>
    <property type="match status" value="1"/>
</dbReference>
<dbReference type="AlphaFoldDB" id="A0A8C3SGS6"/>
<evidence type="ECO:0000313" key="2">
    <source>
        <dbReference type="Ensembl" id="ENSCSRP00000012878.1"/>
    </source>
</evidence>
<dbReference type="PANTHER" id="PTHR23232">
    <property type="entry name" value="KRAB DOMAIN C2H2 ZINC FINGER"/>
    <property type="match status" value="1"/>
</dbReference>
<dbReference type="InterPro" id="IPR036051">
    <property type="entry name" value="KRAB_dom_sf"/>
</dbReference>
<evidence type="ECO:0000313" key="3">
    <source>
        <dbReference type="Proteomes" id="UP000694403"/>
    </source>
</evidence>
<name>A0A8C3SGS6_CHESE</name>
<keyword evidence="3" id="KW-1185">Reference proteome</keyword>
<dbReference type="SMART" id="SM00349">
    <property type="entry name" value="KRAB"/>
    <property type="match status" value="1"/>
</dbReference>
<accession>A0A8C3SGS6</accession>
<proteinExistence type="predicted"/>
<dbReference type="Pfam" id="PF01352">
    <property type="entry name" value="KRAB"/>
    <property type="match status" value="1"/>
</dbReference>
<evidence type="ECO:0000259" key="1">
    <source>
        <dbReference type="PROSITE" id="PS50805"/>
    </source>
</evidence>
<dbReference type="InterPro" id="IPR001909">
    <property type="entry name" value="KRAB"/>
</dbReference>
<sequence length="93" mass="10277">MKLTKACSETSTIALLTLPGCRMTEEWALLDPAQRALYRDVMQENYANVTSLGKGYCPLACLITCPVGGWRMCAFGARSSWPSETACRLWRPG</sequence>
<dbReference type="Ensembl" id="ENSCSRT00000013399.1">
    <property type="protein sequence ID" value="ENSCSRP00000012878.1"/>
    <property type="gene ID" value="ENSCSRG00000009682.1"/>
</dbReference>
<reference evidence="2" key="2">
    <citation type="submission" date="2025-09" db="UniProtKB">
        <authorList>
            <consortium name="Ensembl"/>
        </authorList>
    </citation>
    <scope>IDENTIFICATION</scope>
</reference>
<dbReference type="PROSITE" id="PS50805">
    <property type="entry name" value="KRAB"/>
    <property type="match status" value="1"/>
</dbReference>
<dbReference type="CDD" id="cd07765">
    <property type="entry name" value="KRAB_A-box"/>
    <property type="match status" value="1"/>
</dbReference>